<dbReference type="SUPFAM" id="SSF48150">
    <property type="entry name" value="DNA-glycosylase"/>
    <property type="match status" value="1"/>
</dbReference>
<dbReference type="EMBL" id="CP000559">
    <property type="protein sequence ID" value="ABN07637.1"/>
    <property type="molecule type" value="Genomic_DNA"/>
</dbReference>
<dbReference type="SUPFAM" id="SSF55945">
    <property type="entry name" value="TATA-box binding protein-like"/>
    <property type="match status" value="1"/>
</dbReference>
<evidence type="ECO:0000256" key="1">
    <source>
        <dbReference type="ARBA" id="ARBA00010679"/>
    </source>
</evidence>
<keyword evidence="8" id="KW-0326">Glycosidase</keyword>
<evidence type="ECO:0000256" key="4">
    <source>
        <dbReference type="ARBA" id="ARBA00022801"/>
    </source>
</evidence>
<dbReference type="GO" id="GO:0140078">
    <property type="term" value="F:class I DNA-(apurinic or apyrimidinic site) endonuclease activity"/>
    <property type="evidence" value="ECO:0007669"/>
    <property type="project" value="UniProtKB-EC"/>
</dbReference>
<evidence type="ECO:0000259" key="10">
    <source>
        <dbReference type="SMART" id="SM00478"/>
    </source>
</evidence>
<evidence type="ECO:0000256" key="7">
    <source>
        <dbReference type="ARBA" id="ARBA00023268"/>
    </source>
</evidence>
<evidence type="ECO:0000256" key="3">
    <source>
        <dbReference type="ARBA" id="ARBA00022763"/>
    </source>
</evidence>
<dbReference type="KEGG" id="mla:Mlab_1472"/>
<keyword evidence="3" id="KW-0227">DNA damage</keyword>
<evidence type="ECO:0000256" key="2">
    <source>
        <dbReference type="ARBA" id="ARBA00012720"/>
    </source>
</evidence>
<keyword evidence="12" id="KW-1185">Reference proteome</keyword>
<dbReference type="Gene3D" id="3.30.310.260">
    <property type="match status" value="1"/>
</dbReference>
<accession>A2STI1</accession>
<dbReference type="InterPro" id="IPR003265">
    <property type="entry name" value="HhH-GPD_domain"/>
</dbReference>
<evidence type="ECO:0000256" key="9">
    <source>
        <dbReference type="ARBA" id="ARBA00044632"/>
    </source>
</evidence>
<keyword evidence="6" id="KW-0456">Lyase</keyword>
<evidence type="ECO:0000256" key="5">
    <source>
        <dbReference type="ARBA" id="ARBA00023204"/>
    </source>
</evidence>
<keyword evidence="4" id="KW-0378">Hydrolase</keyword>
<dbReference type="Pfam" id="PF07934">
    <property type="entry name" value="OGG_N"/>
    <property type="match status" value="1"/>
</dbReference>
<keyword evidence="5" id="KW-0234">DNA repair</keyword>
<evidence type="ECO:0000256" key="8">
    <source>
        <dbReference type="ARBA" id="ARBA00023295"/>
    </source>
</evidence>
<gene>
    <name evidence="11" type="ordered locus">Mlab_1472</name>
</gene>
<dbReference type="InterPro" id="IPR052054">
    <property type="entry name" value="Oxidative_DNA_repair_enzyme"/>
</dbReference>
<evidence type="ECO:0000313" key="12">
    <source>
        <dbReference type="Proteomes" id="UP000000365"/>
    </source>
</evidence>
<name>A2STI1_METLZ</name>
<evidence type="ECO:0000256" key="6">
    <source>
        <dbReference type="ARBA" id="ARBA00023239"/>
    </source>
</evidence>
<comment type="catalytic activity">
    <reaction evidence="9">
        <text>2'-deoxyribonucleotide-(2'-deoxyribose 5'-phosphate)-2'-deoxyribonucleotide-DNA = a 3'-end 2'-deoxyribonucleotide-(2,3-dehydro-2,3-deoxyribose 5'-phosphate)-DNA + a 5'-end 5'-phospho-2'-deoxyribonucleoside-DNA + H(+)</text>
        <dbReference type="Rhea" id="RHEA:66592"/>
        <dbReference type="Rhea" id="RHEA-COMP:13180"/>
        <dbReference type="Rhea" id="RHEA-COMP:16897"/>
        <dbReference type="Rhea" id="RHEA-COMP:17067"/>
        <dbReference type="ChEBI" id="CHEBI:15378"/>
        <dbReference type="ChEBI" id="CHEBI:136412"/>
        <dbReference type="ChEBI" id="CHEBI:157695"/>
        <dbReference type="ChEBI" id="CHEBI:167181"/>
        <dbReference type="EC" id="4.2.99.18"/>
    </reaction>
</comment>
<dbReference type="PANTHER" id="PTHR10242">
    <property type="entry name" value="8-OXOGUANINE DNA GLYCOSYLASE"/>
    <property type="match status" value="1"/>
</dbReference>
<dbReference type="EC" id="4.2.99.18" evidence="2"/>
<dbReference type="GO" id="GO:0008534">
    <property type="term" value="F:oxidized purine nucleobase lesion DNA N-glycosylase activity"/>
    <property type="evidence" value="ECO:0007669"/>
    <property type="project" value="InterPro"/>
</dbReference>
<dbReference type="InterPro" id="IPR012904">
    <property type="entry name" value="OGG_N"/>
</dbReference>
<dbReference type="HOGENOM" id="CLU_027543_3_0_2"/>
<dbReference type="Gene3D" id="1.10.340.30">
    <property type="entry name" value="Hypothetical protein, domain 2"/>
    <property type="match status" value="1"/>
</dbReference>
<reference evidence="11 12" key="1">
    <citation type="journal article" date="2009" name="Stand. Genomic Sci.">
        <title>Complete genome sequence of Methanocorpusculum labreanum type strain Z.</title>
        <authorList>
            <person name="Anderson I.J."/>
            <person name="Sieprawska-Lupa M."/>
            <person name="Goltsman E."/>
            <person name="Lapidus A."/>
            <person name="Copeland A."/>
            <person name="Glavina Del Rio T."/>
            <person name="Tice H."/>
            <person name="Dalin E."/>
            <person name="Barry K."/>
            <person name="Pitluck S."/>
            <person name="Hauser L."/>
            <person name="Land M."/>
            <person name="Lucas S."/>
            <person name="Richardson P."/>
            <person name="Whitman W.B."/>
            <person name="Kyrpides N.C."/>
        </authorList>
    </citation>
    <scope>NUCLEOTIDE SEQUENCE [LARGE SCALE GENOMIC DNA]</scope>
    <source>
        <strain evidence="12">ATCC 43576 / DSM 4855 / Z</strain>
    </source>
</reference>
<dbReference type="InterPro" id="IPR011257">
    <property type="entry name" value="DNA_glycosylase"/>
</dbReference>
<dbReference type="GO" id="GO:0006289">
    <property type="term" value="P:nucleotide-excision repair"/>
    <property type="evidence" value="ECO:0007669"/>
    <property type="project" value="InterPro"/>
</dbReference>
<comment type="similarity">
    <text evidence="1">Belongs to the type-1 OGG1 family.</text>
</comment>
<protein>
    <recommendedName>
        <fullName evidence="2">DNA-(apurinic or apyrimidinic site) lyase</fullName>
        <ecNumber evidence="2">4.2.99.18</ecNumber>
    </recommendedName>
</protein>
<dbReference type="InterPro" id="IPR023170">
    <property type="entry name" value="HhH_base_excis_C"/>
</dbReference>
<dbReference type="GO" id="GO:0003684">
    <property type="term" value="F:damaged DNA binding"/>
    <property type="evidence" value="ECO:0007669"/>
    <property type="project" value="InterPro"/>
</dbReference>
<feature type="domain" description="HhH-GPD" evidence="10">
    <location>
        <begin position="128"/>
        <end position="292"/>
    </location>
</feature>
<dbReference type="PANTHER" id="PTHR10242:SF2">
    <property type="entry name" value="N-GLYCOSYLASE_DNA LYASE"/>
    <property type="match status" value="1"/>
</dbReference>
<sequence>MRSWCNPSGHSDAQRITFFMQTFSLKDTPFQLDLTVSCGQAFRWRQYNGFWYAPVGDKIWKIRQERDLLLYDGPTEKELIRYFGLDIPLDDILTDIDRDPLIHAAIRRCLGLRIIRQDPWECLISYICATCANIPGIMMRIENLSERYGNKIEMDEMTFHTFPDAKRLAEEEMCSIRTCKVGYRDAYICGAAEMAASDANWAEKIAGMPYPEAHEKLMRLNGVGPKVADCVLLFGFEKYEAFPVDVWIERILRTKYLGGTRKLSYKRAGSFAREHFGQYAGYAQEYLFGVREEIGRKGE</sequence>
<organism evidence="11 12">
    <name type="scientific">Methanocorpusculum labreanum (strain ATCC 43576 / DSM 4855 / Z)</name>
    <dbReference type="NCBI Taxonomy" id="410358"/>
    <lineage>
        <taxon>Archaea</taxon>
        <taxon>Methanobacteriati</taxon>
        <taxon>Methanobacteriota</taxon>
        <taxon>Stenosarchaea group</taxon>
        <taxon>Methanomicrobia</taxon>
        <taxon>Methanomicrobiales</taxon>
        <taxon>Methanocorpusculaceae</taxon>
        <taxon>Methanocorpusculum</taxon>
    </lineage>
</organism>
<keyword evidence="7" id="KW-0511">Multifunctional enzyme</keyword>
<proteinExistence type="inferred from homology"/>
<dbReference type="CDD" id="cd00056">
    <property type="entry name" value="ENDO3c"/>
    <property type="match status" value="1"/>
</dbReference>
<dbReference type="AlphaFoldDB" id="A2STI1"/>
<dbReference type="GO" id="GO:0006284">
    <property type="term" value="P:base-excision repair"/>
    <property type="evidence" value="ECO:0007669"/>
    <property type="project" value="InterPro"/>
</dbReference>
<dbReference type="Proteomes" id="UP000000365">
    <property type="component" value="Chromosome"/>
</dbReference>
<dbReference type="Gene3D" id="1.10.1670.10">
    <property type="entry name" value="Helix-hairpin-Helix base-excision DNA repair enzymes (C-terminal)"/>
    <property type="match status" value="1"/>
</dbReference>
<dbReference type="SMART" id="SM00478">
    <property type="entry name" value="ENDO3c"/>
    <property type="match status" value="1"/>
</dbReference>
<dbReference type="eggNOG" id="arCOG00464">
    <property type="taxonomic scope" value="Archaea"/>
</dbReference>
<evidence type="ECO:0000313" key="11">
    <source>
        <dbReference type="EMBL" id="ABN07637.1"/>
    </source>
</evidence>
<dbReference type="STRING" id="410358.Mlab_1472"/>